<sequence length="243" mass="26886">MKVTFLSRKERVTINCDAGEKLLHAGLRQGISLPYECGTGLCGTCVARAKPGTIEPGWSAAPGLKRLRLAKGEFLLCQCSPIKDCDILVPGQSDLSETISRNPLHQRGLLHNFNYVAPEVATINLELNHELGFLAGQYVLMRLDGMDGYRAYSMTNYNELTKKLKFVVKKTKDGSFTEFLFKHKTDSIECDVFGPMGKATFDPSEKKNLLCIVGGSGIAGIMSILNHAKSIEYFRERKACIVF</sequence>
<dbReference type="Pfam" id="PF00970">
    <property type="entry name" value="FAD_binding_6"/>
    <property type="match status" value="1"/>
</dbReference>
<dbReference type="GO" id="GO:0051537">
    <property type="term" value="F:2 iron, 2 sulfur cluster binding"/>
    <property type="evidence" value="ECO:0007669"/>
    <property type="project" value="InterPro"/>
</dbReference>
<evidence type="ECO:0000259" key="2">
    <source>
        <dbReference type="PROSITE" id="PS51384"/>
    </source>
</evidence>
<proteinExistence type="predicted"/>
<evidence type="ECO:0000259" key="1">
    <source>
        <dbReference type="PROSITE" id="PS51085"/>
    </source>
</evidence>
<evidence type="ECO:0008006" key="4">
    <source>
        <dbReference type="Google" id="ProtNLM"/>
    </source>
</evidence>
<protein>
    <recommendedName>
        <fullName evidence="4">2Fe-2S ferredoxin-type domain-containing protein</fullName>
    </recommendedName>
</protein>
<dbReference type="PANTHER" id="PTHR47354">
    <property type="entry name" value="NADH OXIDOREDUCTASE HCR"/>
    <property type="match status" value="1"/>
</dbReference>
<evidence type="ECO:0000313" key="3">
    <source>
        <dbReference type="EMBL" id="SVB06440.1"/>
    </source>
</evidence>
<reference evidence="3" key="1">
    <citation type="submission" date="2018-05" db="EMBL/GenBank/DDBJ databases">
        <authorList>
            <person name="Lanie J.A."/>
            <person name="Ng W.-L."/>
            <person name="Kazmierczak K.M."/>
            <person name="Andrzejewski T.M."/>
            <person name="Davidsen T.M."/>
            <person name="Wayne K.J."/>
            <person name="Tettelin H."/>
            <person name="Glass J.I."/>
            <person name="Rusch D."/>
            <person name="Podicherti R."/>
            <person name="Tsui H.-C.T."/>
            <person name="Winkler M.E."/>
        </authorList>
    </citation>
    <scope>NUCLEOTIDE SEQUENCE</scope>
</reference>
<feature type="domain" description="2Fe-2S ferredoxin-type" evidence="1">
    <location>
        <begin position="1"/>
        <end position="93"/>
    </location>
</feature>
<dbReference type="SUPFAM" id="SSF54292">
    <property type="entry name" value="2Fe-2S ferredoxin-like"/>
    <property type="match status" value="1"/>
</dbReference>
<dbReference type="CDD" id="cd00207">
    <property type="entry name" value="fer2"/>
    <property type="match status" value="1"/>
</dbReference>
<dbReference type="InterPro" id="IPR039261">
    <property type="entry name" value="FNR_nucleotide-bd"/>
</dbReference>
<dbReference type="InterPro" id="IPR050415">
    <property type="entry name" value="MRET"/>
</dbReference>
<dbReference type="Gene3D" id="2.40.30.10">
    <property type="entry name" value="Translation factors"/>
    <property type="match status" value="1"/>
</dbReference>
<organism evidence="3">
    <name type="scientific">marine metagenome</name>
    <dbReference type="NCBI Taxonomy" id="408172"/>
    <lineage>
        <taxon>unclassified sequences</taxon>
        <taxon>metagenomes</taxon>
        <taxon>ecological metagenomes</taxon>
    </lineage>
</organism>
<dbReference type="InterPro" id="IPR017927">
    <property type="entry name" value="FAD-bd_FR_type"/>
</dbReference>
<dbReference type="GO" id="GO:0016491">
    <property type="term" value="F:oxidoreductase activity"/>
    <property type="evidence" value="ECO:0007669"/>
    <property type="project" value="InterPro"/>
</dbReference>
<name>A0A382AY25_9ZZZZ</name>
<dbReference type="InterPro" id="IPR001041">
    <property type="entry name" value="2Fe-2S_ferredoxin-type"/>
</dbReference>
<dbReference type="PROSITE" id="PS51085">
    <property type="entry name" value="2FE2S_FER_2"/>
    <property type="match status" value="1"/>
</dbReference>
<feature type="non-terminal residue" evidence="3">
    <location>
        <position position="243"/>
    </location>
</feature>
<accession>A0A382AY25</accession>
<dbReference type="InterPro" id="IPR006058">
    <property type="entry name" value="2Fe2S_fd_BS"/>
</dbReference>
<dbReference type="Gene3D" id="3.10.20.30">
    <property type="match status" value="1"/>
</dbReference>
<dbReference type="InterPro" id="IPR008333">
    <property type="entry name" value="Cbr1-like_FAD-bd_dom"/>
</dbReference>
<gene>
    <name evidence="3" type="ORF">METZ01_LOCUS159294</name>
</gene>
<dbReference type="InterPro" id="IPR036010">
    <property type="entry name" value="2Fe-2S_ferredoxin-like_sf"/>
</dbReference>
<dbReference type="InterPro" id="IPR017938">
    <property type="entry name" value="Riboflavin_synthase-like_b-brl"/>
</dbReference>
<dbReference type="AlphaFoldDB" id="A0A382AY25"/>
<dbReference type="EMBL" id="UINC01027351">
    <property type="protein sequence ID" value="SVB06440.1"/>
    <property type="molecule type" value="Genomic_DNA"/>
</dbReference>
<dbReference type="SUPFAM" id="SSF63380">
    <property type="entry name" value="Riboflavin synthase domain-like"/>
    <property type="match status" value="1"/>
</dbReference>
<dbReference type="PROSITE" id="PS00197">
    <property type="entry name" value="2FE2S_FER_1"/>
    <property type="match status" value="1"/>
</dbReference>
<dbReference type="PRINTS" id="PR00410">
    <property type="entry name" value="PHEHYDRXLASE"/>
</dbReference>
<dbReference type="Pfam" id="PF00111">
    <property type="entry name" value="Fer2"/>
    <property type="match status" value="1"/>
</dbReference>
<dbReference type="SUPFAM" id="SSF52343">
    <property type="entry name" value="Ferredoxin reductase-like, C-terminal NADP-linked domain"/>
    <property type="match status" value="1"/>
</dbReference>
<dbReference type="PANTHER" id="PTHR47354:SF5">
    <property type="entry name" value="PROTEIN RFBI"/>
    <property type="match status" value="1"/>
</dbReference>
<feature type="domain" description="FAD-binding FR-type" evidence="2">
    <location>
        <begin position="102"/>
        <end position="202"/>
    </location>
</feature>
<dbReference type="InterPro" id="IPR012675">
    <property type="entry name" value="Beta-grasp_dom_sf"/>
</dbReference>
<dbReference type="PROSITE" id="PS51384">
    <property type="entry name" value="FAD_FR"/>
    <property type="match status" value="1"/>
</dbReference>